<feature type="transmembrane region" description="Helical" evidence="4">
    <location>
        <begin position="100"/>
        <end position="121"/>
    </location>
</feature>
<feature type="transmembrane region" description="Helical" evidence="4">
    <location>
        <begin position="287"/>
        <end position="312"/>
    </location>
</feature>
<sequence length="398" mass="43257">MKTISLTQWFSCLLFAVGQILLWGGSYFLLSVLSVSIRAETGWTYQFIYGALSLAVVVSGLILPKIGRIIQRGATGEGCLLFAGWIMAVGLLLLSYSNHYVTFLFAWFIIGIGMGMGLYDTLFATMAQRYGKLTARAIVVVTLLSSLAPSISWYVLSELLTVFDWRETCQLYAVLLVLFITPIHALAFRLAGDRKSIALQPEARISEKDQAHKPKLFYILSAHFILGAALSTLVAVFLIEILSNQGLAMASVITVTAFLGPSQSGARLLELLSPKTSPLRLSMLSSLLLMAAVVLLLSGIPFAVPAVILLGLGNGQRSILRGTLPFAIFGSEQYAIWIGKLGRWPLVIQGLTPILGGFVMQYFGVYALLYLGLLLAMANVIMVLLLRKNVVSLANAIN</sequence>
<dbReference type="Pfam" id="PF07690">
    <property type="entry name" value="MFS_1"/>
    <property type="match status" value="1"/>
</dbReference>
<evidence type="ECO:0000256" key="3">
    <source>
        <dbReference type="ARBA" id="ARBA00023136"/>
    </source>
</evidence>
<keyword evidence="3 4" id="KW-0472">Membrane</keyword>
<dbReference type="Proteomes" id="UP001597440">
    <property type="component" value="Unassembled WGS sequence"/>
</dbReference>
<feature type="transmembrane region" description="Helical" evidence="4">
    <location>
        <begin position="133"/>
        <end position="156"/>
    </location>
</feature>
<evidence type="ECO:0000313" key="5">
    <source>
        <dbReference type="EMBL" id="MFD2556089.1"/>
    </source>
</evidence>
<dbReference type="SUPFAM" id="SSF103473">
    <property type="entry name" value="MFS general substrate transporter"/>
    <property type="match status" value="1"/>
</dbReference>
<proteinExistence type="predicted"/>
<accession>A0ABW5L5T4</accession>
<reference evidence="6" key="1">
    <citation type="journal article" date="2019" name="Int. J. Syst. Evol. Microbiol.">
        <title>The Global Catalogue of Microorganisms (GCM) 10K type strain sequencing project: providing services to taxonomists for standard genome sequencing and annotation.</title>
        <authorList>
            <consortium name="The Broad Institute Genomics Platform"/>
            <consortium name="The Broad Institute Genome Sequencing Center for Infectious Disease"/>
            <person name="Wu L."/>
            <person name="Ma J."/>
        </authorList>
    </citation>
    <scope>NUCLEOTIDE SEQUENCE [LARGE SCALE GENOMIC DNA]</scope>
    <source>
        <strain evidence="6">KCTC 52298</strain>
    </source>
</reference>
<dbReference type="RefSeq" id="WP_210352834.1">
    <property type="nucleotide sequence ID" value="NZ_JAEQMU010000001.1"/>
</dbReference>
<feature type="transmembrane region" description="Helical" evidence="4">
    <location>
        <begin position="171"/>
        <end position="191"/>
    </location>
</feature>
<feature type="transmembrane region" description="Helical" evidence="4">
    <location>
        <begin position="216"/>
        <end position="239"/>
    </location>
</feature>
<feature type="transmembrane region" description="Helical" evidence="4">
    <location>
        <begin position="75"/>
        <end position="94"/>
    </location>
</feature>
<dbReference type="InterPro" id="IPR036259">
    <property type="entry name" value="MFS_trans_sf"/>
</dbReference>
<gene>
    <name evidence="5" type="ORF">ACFSQW_16975</name>
</gene>
<name>A0ABW5L5T4_9SPHI</name>
<evidence type="ECO:0000256" key="2">
    <source>
        <dbReference type="ARBA" id="ARBA00022989"/>
    </source>
</evidence>
<feature type="transmembrane region" description="Helical" evidence="4">
    <location>
        <begin position="363"/>
        <end position="386"/>
    </location>
</feature>
<keyword evidence="1 4" id="KW-0812">Transmembrane</keyword>
<comment type="caution">
    <text evidence="5">The sequence shown here is derived from an EMBL/GenBank/DDBJ whole genome shotgun (WGS) entry which is preliminary data.</text>
</comment>
<organism evidence="5 6">
    <name type="scientific">Sphingobacterium tabacisoli</name>
    <dbReference type="NCBI Taxonomy" id="2044855"/>
    <lineage>
        <taxon>Bacteria</taxon>
        <taxon>Pseudomonadati</taxon>
        <taxon>Bacteroidota</taxon>
        <taxon>Sphingobacteriia</taxon>
        <taxon>Sphingobacteriales</taxon>
        <taxon>Sphingobacteriaceae</taxon>
        <taxon>Sphingobacterium</taxon>
    </lineage>
</organism>
<evidence type="ECO:0000313" key="6">
    <source>
        <dbReference type="Proteomes" id="UP001597440"/>
    </source>
</evidence>
<dbReference type="Gene3D" id="1.20.1250.20">
    <property type="entry name" value="MFS general substrate transporter like domains"/>
    <property type="match status" value="1"/>
</dbReference>
<feature type="transmembrane region" description="Helical" evidence="4">
    <location>
        <begin position="43"/>
        <end position="63"/>
    </location>
</feature>
<evidence type="ECO:0000256" key="4">
    <source>
        <dbReference type="SAM" id="Phobius"/>
    </source>
</evidence>
<evidence type="ECO:0000256" key="1">
    <source>
        <dbReference type="ARBA" id="ARBA00022692"/>
    </source>
</evidence>
<feature type="transmembrane region" description="Helical" evidence="4">
    <location>
        <begin position="12"/>
        <end position="37"/>
    </location>
</feature>
<keyword evidence="2 4" id="KW-1133">Transmembrane helix</keyword>
<protein>
    <submittedName>
        <fullName evidence="5">MFS transporter</fullName>
    </submittedName>
</protein>
<keyword evidence="6" id="KW-1185">Reference proteome</keyword>
<dbReference type="EMBL" id="JBHULD010000018">
    <property type="protein sequence ID" value="MFD2556089.1"/>
    <property type="molecule type" value="Genomic_DNA"/>
</dbReference>
<dbReference type="InterPro" id="IPR011701">
    <property type="entry name" value="MFS"/>
</dbReference>